<accession>A0A9J5YY41</accession>
<proteinExistence type="predicted"/>
<evidence type="ECO:0000313" key="4">
    <source>
        <dbReference type="Proteomes" id="UP000824120"/>
    </source>
</evidence>
<feature type="region of interest" description="Disordered" evidence="1">
    <location>
        <begin position="223"/>
        <end position="247"/>
    </location>
</feature>
<dbReference type="Proteomes" id="UP000824120">
    <property type="component" value="Chromosome 5"/>
</dbReference>
<sequence length="450" mass="50009">MASGQPPCEGGLQISRSYANVVCPSVPIETVVTTKPITYLHGEPIVIWEQKRLIPKQCELKWECTIGLLSNRHILIRASLLEDYVHLLSKPAFYITHQNWSYPMRTFKWEPMFNPEEETTTAADFIPSLPPNFFSAVGKPLQVDMATKNKTRPSCARVKVEVDLLGDFPKRIKIVIKNEDGEVQDKWIQIKYDYLPKYCTTCSIQGHDEDQCYVKNPELYKKRSKDRGKEDKEKARNNPLVDNPLEGKKVNTQNKFANLGGKGEKGELLAGDQQDKDKINIQSTKEWVEGTFPRKESPEKVSDREADKVQEDVQINKEIANKNVHTASSEGHGGNEIREGSAVNQSYHSDTADTATNIVEGNHADPVHVDSNDGMSGHGGGSDGVKDGGPDNMKGGDENEGTEEHIDNVSKAGDLSPRHIDSLHAKGGKSHVPLQVRTRSSRGKATSCDQ</sequence>
<dbReference type="Pfam" id="PF14111">
    <property type="entry name" value="DUF4283"/>
    <property type="match status" value="1"/>
</dbReference>
<gene>
    <name evidence="3" type="ORF">H5410_027111</name>
</gene>
<feature type="region of interest" description="Disordered" evidence="1">
    <location>
        <begin position="321"/>
        <end position="450"/>
    </location>
</feature>
<keyword evidence="4" id="KW-1185">Reference proteome</keyword>
<dbReference type="InterPro" id="IPR040256">
    <property type="entry name" value="At4g02000-like"/>
</dbReference>
<organism evidence="3 4">
    <name type="scientific">Solanum commersonii</name>
    <name type="common">Commerson's wild potato</name>
    <name type="synonym">Commerson's nightshade</name>
    <dbReference type="NCBI Taxonomy" id="4109"/>
    <lineage>
        <taxon>Eukaryota</taxon>
        <taxon>Viridiplantae</taxon>
        <taxon>Streptophyta</taxon>
        <taxon>Embryophyta</taxon>
        <taxon>Tracheophyta</taxon>
        <taxon>Spermatophyta</taxon>
        <taxon>Magnoliopsida</taxon>
        <taxon>eudicotyledons</taxon>
        <taxon>Gunneridae</taxon>
        <taxon>Pentapetalae</taxon>
        <taxon>asterids</taxon>
        <taxon>lamiids</taxon>
        <taxon>Solanales</taxon>
        <taxon>Solanaceae</taxon>
        <taxon>Solanoideae</taxon>
        <taxon>Solaneae</taxon>
        <taxon>Solanum</taxon>
    </lineage>
</organism>
<dbReference type="EMBL" id="JACXVP010000005">
    <property type="protein sequence ID" value="KAG5605619.1"/>
    <property type="molecule type" value="Genomic_DNA"/>
</dbReference>
<feature type="region of interest" description="Disordered" evidence="1">
    <location>
        <begin position="289"/>
        <end position="308"/>
    </location>
</feature>
<dbReference type="InterPro" id="IPR025558">
    <property type="entry name" value="DUF4283"/>
</dbReference>
<evidence type="ECO:0000313" key="3">
    <source>
        <dbReference type="EMBL" id="KAG5605619.1"/>
    </source>
</evidence>
<evidence type="ECO:0000259" key="2">
    <source>
        <dbReference type="Pfam" id="PF14111"/>
    </source>
</evidence>
<feature type="compositionally biased region" description="Basic and acidic residues" evidence="1">
    <location>
        <begin position="384"/>
        <end position="408"/>
    </location>
</feature>
<evidence type="ECO:0000256" key="1">
    <source>
        <dbReference type="SAM" id="MobiDB-lite"/>
    </source>
</evidence>
<feature type="compositionally biased region" description="Basic and acidic residues" evidence="1">
    <location>
        <begin position="362"/>
        <end position="371"/>
    </location>
</feature>
<feature type="compositionally biased region" description="Basic and acidic residues" evidence="1">
    <location>
        <begin position="227"/>
        <end position="236"/>
    </location>
</feature>
<comment type="caution">
    <text evidence="3">The sequence shown here is derived from an EMBL/GenBank/DDBJ whole genome shotgun (WGS) entry which is preliminary data.</text>
</comment>
<dbReference type="PANTHER" id="PTHR31286:SF179">
    <property type="entry name" value="RNASE H TYPE-1 DOMAIN-CONTAINING PROTEIN"/>
    <property type="match status" value="1"/>
</dbReference>
<dbReference type="AlphaFoldDB" id="A0A9J5YY41"/>
<dbReference type="PANTHER" id="PTHR31286">
    <property type="entry name" value="GLYCINE-RICH CELL WALL STRUCTURAL PROTEIN 1.8-LIKE"/>
    <property type="match status" value="1"/>
</dbReference>
<reference evidence="3 4" key="1">
    <citation type="submission" date="2020-09" db="EMBL/GenBank/DDBJ databases">
        <title>De no assembly of potato wild relative species, Solanum commersonii.</title>
        <authorList>
            <person name="Cho K."/>
        </authorList>
    </citation>
    <scope>NUCLEOTIDE SEQUENCE [LARGE SCALE GENOMIC DNA]</scope>
    <source>
        <strain evidence="3">LZ3.2</strain>
        <tissue evidence="3">Leaf</tissue>
    </source>
</reference>
<protein>
    <recommendedName>
        <fullName evidence="2">DUF4283 domain-containing protein</fullName>
    </recommendedName>
</protein>
<feature type="domain" description="DUF4283" evidence="2">
    <location>
        <begin position="42"/>
        <end position="117"/>
    </location>
</feature>
<name>A0A9J5YY41_SOLCO</name>
<feature type="compositionally biased region" description="Polar residues" evidence="1">
    <location>
        <begin position="342"/>
        <end position="359"/>
    </location>
</feature>